<organism evidence="7 8">
    <name type="scientific">Stenotrophomonas humi</name>
    <dbReference type="NCBI Taxonomy" id="405444"/>
    <lineage>
        <taxon>Bacteria</taxon>
        <taxon>Pseudomonadati</taxon>
        <taxon>Pseudomonadota</taxon>
        <taxon>Gammaproteobacteria</taxon>
        <taxon>Lysobacterales</taxon>
        <taxon>Lysobacteraceae</taxon>
        <taxon>Stenotrophomonas</taxon>
    </lineage>
</organism>
<keyword evidence="2" id="KW-0479">Metal-binding</keyword>
<evidence type="ECO:0000313" key="7">
    <source>
        <dbReference type="EMBL" id="KRG62765.1"/>
    </source>
</evidence>
<reference evidence="7 8" key="1">
    <citation type="submission" date="2015-05" db="EMBL/GenBank/DDBJ databases">
        <title>Genome sequencing and analysis of members of genus Stenotrophomonas.</title>
        <authorList>
            <person name="Patil P.P."/>
            <person name="Midha S."/>
            <person name="Patil P.B."/>
        </authorList>
    </citation>
    <scope>NUCLEOTIDE SEQUENCE [LARGE SCALE GENOMIC DNA]</scope>
    <source>
        <strain evidence="7 8">DSM 18929</strain>
    </source>
</reference>
<dbReference type="AlphaFoldDB" id="A0A0R0BYL5"/>
<comment type="similarity">
    <text evidence="1">Belongs to the sulfatase family.</text>
</comment>
<keyword evidence="3" id="KW-0378">Hydrolase</keyword>
<dbReference type="InterPro" id="IPR000917">
    <property type="entry name" value="Sulfatase_N"/>
</dbReference>
<feature type="signal peptide" evidence="5">
    <location>
        <begin position="1"/>
        <end position="21"/>
    </location>
</feature>
<evidence type="ECO:0000256" key="3">
    <source>
        <dbReference type="ARBA" id="ARBA00022801"/>
    </source>
</evidence>
<dbReference type="Gene3D" id="3.40.720.10">
    <property type="entry name" value="Alkaline Phosphatase, subunit A"/>
    <property type="match status" value="1"/>
</dbReference>
<dbReference type="CDD" id="cd16025">
    <property type="entry name" value="PAS_like"/>
    <property type="match status" value="1"/>
</dbReference>
<keyword evidence="8" id="KW-1185">Reference proteome</keyword>
<evidence type="ECO:0000256" key="1">
    <source>
        <dbReference type="ARBA" id="ARBA00008779"/>
    </source>
</evidence>
<evidence type="ECO:0000313" key="8">
    <source>
        <dbReference type="Proteomes" id="UP000050864"/>
    </source>
</evidence>
<comment type="caution">
    <text evidence="7">The sequence shown here is derived from an EMBL/GenBank/DDBJ whole genome shotgun (WGS) entry which is preliminary data.</text>
</comment>
<evidence type="ECO:0000256" key="5">
    <source>
        <dbReference type="SAM" id="SignalP"/>
    </source>
</evidence>
<proteinExistence type="inferred from homology"/>
<dbReference type="EMBL" id="LDJI01000028">
    <property type="protein sequence ID" value="KRG62765.1"/>
    <property type="molecule type" value="Genomic_DNA"/>
</dbReference>
<dbReference type="PANTHER" id="PTHR42693:SF43">
    <property type="entry name" value="BLL2667 PROTEIN"/>
    <property type="match status" value="1"/>
</dbReference>
<name>A0A0R0BYL5_9GAMM</name>
<dbReference type="InterPro" id="IPR024607">
    <property type="entry name" value="Sulfatase_CS"/>
</dbReference>
<dbReference type="PATRIC" id="fig|405444.3.peg.2095"/>
<dbReference type="Pfam" id="PF00884">
    <property type="entry name" value="Sulfatase"/>
    <property type="match status" value="1"/>
</dbReference>
<evidence type="ECO:0000256" key="4">
    <source>
        <dbReference type="ARBA" id="ARBA00022837"/>
    </source>
</evidence>
<dbReference type="GO" id="GO:0016787">
    <property type="term" value="F:hydrolase activity"/>
    <property type="evidence" value="ECO:0007669"/>
    <property type="project" value="UniProtKB-KW"/>
</dbReference>
<keyword evidence="4" id="KW-0106">Calcium</keyword>
<gene>
    <name evidence="7" type="ORF">ABB26_14940</name>
</gene>
<dbReference type="PROSITE" id="PS00149">
    <property type="entry name" value="SULFATASE_2"/>
    <property type="match status" value="1"/>
</dbReference>
<dbReference type="InterPro" id="IPR050738">
    <property type="entry name" value="Sulfatase"/>
</dbReference>
<accession>A0A0R0BYL5</accession>
<protein>
    <recommendedName>
        <fullName evidence="6">Sulfatase N-terminal domain-containing protein</fullName>
    </recommendedName>
</protein>
<sequence>MLRCRGRVMAVMALAFIAPLAANDWQVATAAKSAPNIIVILLDDVGFSDPAGFGGVARMPAFDKVAEGGLRFTNFNTTGMCSPTRASLLSGRNHHAVGFGRVADWATGTPGYDAIWKPDAAPIAQVLASSGYSTAAIGKWHNTPEWEVSPAGPFDRWPTGLGFDYFYGIMNHGGDNHWEPASLYRNTTPVEPVQRPGQTYHLTSDFVDEAIGWVRTQRSVAPQKPYFLYLATGAVHAPHHVPQEWIQQYRGKFDQGWDVLREQIFARQKALGIVPADAVLTARPVEIPPWESLSAEQRQVFARQMEVFTAYLAHTDHEVGRLLEQVNADDPASNTLVFYVAGDNGASGMEGIHGYMDAAAGHAPQLAHLDELGGPKHFNDYSSAWAWVGSTPFQWMKQVASHFGGLRVAMAVSWPGKIGQPGATVQRFAHANDVAATILEVAGTAMPEVLEGVAQRPLDGVSFSGTFKDANAAAPARVQYFEMLGNRALYQDGWIASARHMTPWIKPYPEGFEKDRWELYNLNQDFSQSMDLAAAYPEKLEEMKQRFDEQARANNVYPLANYVEGRDYGAPTVAGTRRQFAFVPPLQRLPTKALPRLSRNSFSMQAEVEIPAGGGHGTLMAYGSRLGGFAWYLNDGHVVFANNVNGRDRSQLVSANALPAGPASLGMSFVRDAQGNGGVVTLHVNGKPAGERRVERLGSPVLGSLGIARAYTSPVSADYELPFAFNGTMKQLQITLDQ</sequence>
<evidence type="ECO:0000259" key="6">
    <source>
        <dbReference type="Pfam" id="PF00884"/>
    </source>
</evidence>
<dbReference type="Proteomes" id="UP000050864">
    <property type="component" value="Unassembled WGS sequence"/>
</dbReference>
<dbReference type="STRING" id="405444.ABB26_14940"/>
<dbReference type="InterPro" id="IPR017850">
    <property type="entry name" value="Alkaline_phosphatase_core_sf"/>
</dbReference>
<feature type="chain" id="PRO_5006393230" description="Sulfatase N-terminal domain-containing protein" evidence="5">
    <location>
        <begin position="22"/>
        <end position="738"/>
    </location>
</feature>
<dbReference type="Gene3D" id="3.30.1120.10">
    <property type="match status" value="1"/>
</dbReference>
<dbReference type="PANTHER" id="PTHR42693">
    <property type="entry name" value="ARYLSULFATASE FAMILY MEMBER"/>
    <property type="match status" value="1"/>
</dbReference>
<feature type="domain" description="Sulfatase N-terminal" evidence="6">
    <location>
        <begin position="35"/>
        <end position="443"/>
    </location>
</feature>
<evidence type="ECO:0000256" key="2">
    <source>
        <dbReference type="ARBA" id="ARBA00022723"/>
    </source>
</evidence>
<dbReference type="GO" id="GO:0046872">
    <property type="term" value="F:metal ion binding"/>
    <property type="evidence" value="ECO:0007669"/>
    <property type="project" value="UniProtKB-KW"/>
</dbReference>
<dbReference type="SUPFAM" id="SSF53649">
    <property type="entry name" value="Alkaline phosphatase-like"/>
    <property type="match status" value="1"/>
</dbReference>
<keyword evidence="5" id="KW-0732">Signal</keyword>